<gene>
    <name evidence="1" type="ORF">CURHAP_LOCUS40458</name>
</gene>
<sequence length="140" mass="16210">MEGLQPSGHNMSLPVCHCGCKRWSKLYYKAMYNILLKTIPSGWRRRIGIIERHVHIKQRCGDFEMSRRNNARVFTILGGFEHIIIETKANSTLWLEFPQQLMSEVGPTYPISKITEINMKIRVHDINGTPRPPNKNYNGS</sequence>
<evidence type="ECO:0000313" key="2">
    <source>
        <dbReference type="Proteomes" id="UP000507222"/>
    </source>
</evidence>
<proteinExistence type="predicted"/>
<name>A0A6J5V712_PRUAR</name>
<dbReference type="AlphaFoldDB" id="A0A6J5V712"/>
<reference evidence="1 2" key="1">
    <citation type="submission" date="2020-05" db="EMBL/GenBank/DDBJ databases">
        <authorList>
            <person name="Campoy J."/>
            <person name="Schneeberger K."/>
            <person name="Spophaly S."/>
        </authorList>
    </citation>
    <scope>NUCLEOTIDE SEQUENCE [LARGE SCALE GENOMIC DNA]</scope>
    <source>
        <strain evidence="1">PruArmRojPasFocal</strain>
    </source>
</reference>
<accession>A0A6J5V712</accession>
<dbReference type="EMBL" id="CAEKDK010000006">
    <property type="protein sequence ID" value="CAB4284820.1"/>
    <property type="molecule type" value="Genomic_DNA"/>
</dbReference>
<organism evidence="1 2">
    <name type="scientific">Prunus armeniaca</name>
    <name type="common">Apricot</name>
    <name type="synonym">Armeniaca vulgaris</name>
    <dbReference type="NCBI Taxonomy" id="36596"/>
    <lineage>
        <taxon>Eukaryota</taxon>
        <taxon>Viridiplantae</taxon>
        <taxon>Streptophyta</taxon>
        <taxon>Embryophyta</taxon>
        <taxon>Tracheophyta</taxon>
        <taxon>Spermatophyta</taxon>
        <taxon>Magnoliopsida</taxon>
        <taxon>eudicotyledons</taxon>
        <taxon>Gunneridae</taxon>
        <taxon>Pentapetalae</taxon>
        <taxon>rosids</taxon>
        <taxon>fabids</taxon>
        <taxon>Rosales</taxon>
        <taxon>Rosaceae</taxon>
        <taxon>Amygdaloideae</taxon>
        <taxon>Amygdaleae</taxon>
        <taxon>Prunus</taxon>
    </lineage>
</organism>
<protein>
    <submittedName>
        <fullName evidence="1">Uncharacterized protein</fullName>
    </submittedName>
</protein>
<dbReference type="Proteomes" id="UP000507222">
    <property type="component" value="Unassembled WGS sequence"/>
</dbReference>
<evidence type="ECO:0000313" key="1">
    <source>
        <dbReference type="EMBL" id="CAB4284820.1"/>
    </source>
</evidence>